<keyword evidence="2" id="KW-1185">Reference proteome</keyword>
<protein>
    <submittedName>
        <fullName evidence="1">Uncharacterized protein</fullName>
    </submittedName>
</protein>
<proteinExistence type="predicted"/>
<comment type="caution">
    <text evidence="1">The sequence shown here is derived from an EMBL/GenBank/DDBJ whole genome shotgun (WGS) entry which is preliminary data.</text>
</comment>
<name>A0ABQ1FJ71_9BACL</name>
<organism evidence="1 2">
    <name type="scientific">Paenibacillus marchantiophytorum</name>
    <dbReference type="NCBI Taxonomy" id="1619310"/>
    <lineage>
        <taxon>Bacteria</taxon>
        <taxon>Bacillati</taxon>
        <taxon>Bacillota</taxon>
        <taxon>Bacilli</taxon>
        <taxon>Bacillales</taxon>
        <taxon>Paenibacillaceae</taxon>
        <taxon>Paenibacillus</taxon>
    </lineage>
</organism>
<gene>
    <name evidence="1" type="ORF">GCM10008018_72360</name>
</gene>
<sequence>MGKNLSLWALKIRLQVRSPTFSQYLINIYRGIYMEDEIFIIEDFSEKVELMRFYYKAIG</sequence>
<dbReference type="EMBL" id="BMHE01000099">
    <property type="protein sequence ID" value="GGA17755.1"/>
    <property type="molecule type" value="Genomic_DNA"/>
</dbReference>
<evidence type="ECO:0000313" key="1">
    <source>
        <dbReference type="EMBL" id="GGA17755.1"/>
    </source>
</evidence>
<accession>A0ABQ1FJ71</accession>
<reference evidence="2" key="1">
    <citation type="journal article" date="2019" name="Int. J. Syst. Evol. Microbiol.">
        <title>The Global Catalogue of Microorganisms (GCM) 10K type strain sequencing project: providing services to taxonomists for standard genome sequencing and annotation.</title>
        <authorList>
            <consortium name="The Broad Institute Genomics Platform"/>
            <consortium name="The Broad Institute Genome Sequencing Center for Infectious Disease"/>
            <person name="Wu L."/>
            <person name="Ma J."/>
        </authorList>
    </citation>
    <scope>NUCLEOTIDE SEQUENCE [LARGE SCALE GENOMIC DNA]</scope>
    <source>
        <strain evidence="2">CGMCC 1.15043</strain>
    </source>
</reference>
<evidence type="ECO:0000313" key="2">
    <source>
        <dbReference type="Proteomes" id="UP000615455"/>
    </source>
</evidence>
<dbReference type="Proteomes" id="UP000615455">
    <property type="component" value="Unassembled WGS sequence"/>
</dbReference>